<dbReference type="Gene3D" id="1.10.10.10">
    <property type="entry name" value="Winged helix-like DNA-binding domain superfamily/Winged helix DNA-binding domain"/>
    <property type="match status" value="1"/>
</dbReference>
<dbReference type="SUPFAM" id="SSF46785">
    <property type="entry name" value="Winged helix' DNA-binding domain"/>
    <property type="match status" value="1"/>
</dbReference>
<dbReference type="Pfam" id="PF00392">
    <property type="entry name" value="GntR"/>
    <property type="match status" value="1"/>
</dbReference>
<sequence length="125" mass="13736">MLPFSIHIEDGAPVSEQLTQAVRRAILKGDLQDGDRFPSVRSLSVELRISPTTAHKAVSVLKSEGLLGSQPGVGMVVRTDELPSTNQRLEQLSPALKQILTEAKSLQLSDEMLCAHIQKLWKEHS</sequence>
<dbReference type="CDD" id="cd07377">
    <property type="entry name" value="WHTH_GntR"/>
    <property type="match status" value="1"/>
</dbReference>
<dbReference type="InterPro" id="IPR036390">
    <property type="entry name" value="WH_DNA-bd_sf"/>
</dbReference>
<feature type="domain" description="HTH gntR-type" evidence="4">
    <location>
        <begin position="12"/>
        <end position="80"/>
    </location>
</feature>
<evidence type="ECO:0000259" key="4">
    <source>
        <dbReference type="PROSITE" id="PS50949"/>
    </source>
</evidence>
<gene>
    <name evidence="5" type="ORF">SH580_09535</name>
</gene>
<evidence type="ECO:0000313" key="6">
    <source>
        <dbReference type="Proteomes" id="UP001324993"/>
    </source>
</evidence>
<dbReference type="EMBL" id="CP138858">
    <property type="protein sequence ID" value="WPJ97952.1"/>
    <property type="molecule type" value="Genomic_DNA"/>
</dbReference>
<accession>A0ABZ0RPB4</accession>
<reference evidence="5 6" key="1">
    <citation type="submission" date="2023-11" db="EMBL/GenBank/DDBJ databases">
        <title>Coraliomargarita sp. nov., isolated from marine algae.</title>
        <authorList>
            <person name="Lee J.K."/>
            <person name="Baek J.H."/>
            <person name="Kim J.M."/>
            <person name="Choi D.G."/>
            <person name="Jeon C.O."/>
        </authorList>
    </citation>
    <scope>NUCLEOTIDE SEQUENCE [LARGE SCALE GENOMIC DNA]</scope>
    <source>
        <strain evidence="5 6">J2-16</strain>
    </source>
</reference>
<keyword evidence="1" id="KW-0805">Transcription regulation</keyword>
<keyword evidence="6" id="KW-1185">Reference proteome</keyword>
<name>A0ABZ0RPB4_9BACT</name>
<dbReference type="PROSITE" id="PS50949">
    <property type="entry name" value="HTH_GNTR"/>
    <property type="match status" value="1"/>
</dbReference>
<protein>
    <submittedName>
        <fullName evidence="5">GntR family transcriptional regulator</fullName>
    </submittedName>
</protein>
<proteinExistence type="predicted"/>
<keyword evidence="3" id="KW-0804">Transcription</keyword>
<evidence type="ECO:0000256" key="3">
    <source>
        <dbReference type="ARBA" id="ARBA00023163"/>
    </source>
</evidence>
<dbReference type="SMART" id="SM00345">
    <property type="entry name" value="HTH_GNTR"/>
    <property type="match status" value="1"/>
</dbReference>
<keyword evidence="2" id="KW-0238">DNA-binding</keyword>
<evidence type="ECO:0000256" key="2">
    <source>
        <dbReference type="ARBA" id="ARBA00023125"/>
    </source>
</evidence>
<organism evidence="5 6">
    <name type="scientific">Coraliomargarita algicola</name>
    <dbReference type="NCBI Taxonomy" id="3092156"/>
    <lineage>
        <taxon>Bacteria</taxon>
        <taxon>Pseudomonadati</taxon>
        <taxon>Verrucomicrobiota</taxon>
        <taxon>Opitutia</taxon>
        <taxon>Puniceicoccales</taxon>
        <taxon>Coraliomargaritaceae</taxon>
        <taxon>Coraliomargarita</taxon>
    </lineage>
</organism>
<dbReference type="PANTHER" id="PTHR38445">
    <property type="entry name" value="HTH-TYPE TRANSCRIPTIONAL REPRESSOR YTRA"/>
    <property type="match status" value="1"/>
</dbReference>
<dbReference type="RefSeq" id="WP_319834764.1">
    <property type="nucleotide sequence ID" value="NZ_CP138858.1"/>
</dbReference>
<evidence type="ECO:0000313" key="5">
    <source>
        <dbReference type="EMBL" id="WPJ97952.1"/>
    </source>
</evidence>
<dbReference type="Proteomes" id="UP001324993">
    <property type="component" value="Chromosome"/>
</dbReference>
<dbReference type="InterPro" id="IPR036388">
    <property type="entry name" value="WH-like_DNA-bd_sf"/>
</dbReference>
<dbReference type="InterPro" id="IPR000524">
    <property type="entry name" value="Tscrpt_reg_HTH_GntR"/>
</dbReference>
<evidence type="ECO:0000256" key="1">
    <source>
        <dbReference type="ARBA" id="ARBA00023015"/>
    </source>
</evidence>
<dbReference type="PANTHER" id="PTHR38445:SF7">
    <property type="entry name" value="GNTR-FAMILY TRANSCRIPTIONAL REGULATOR"/>
    <property type="match status" value="1"/>
</dbReference>